<organism evidence="1 2">
    <name type="scientific">Molossus molossus</name>
    <name type="common">Pallas' mastiff bat</name>
    <name type="synonym">Vespertilio molossus</name>
    <dbReference type="NCBI Taxonomy" id="27622"/>
    <lineage>
        <taxon>Eukaryota</taxon>
        <taxon>Metazoa</taxon>
        <taxon>Chordata</taxon>
        <taxon>Craniata</taxon>
        <taxon>Vertebrata</taxon>
        <taxon>Euteleostomi</taxon>
        <taxon>Mammalia</taxon>
        <taxon>Eutheria</taxon>
        <taxon>Laurasiatheria</taxon>
        <taxon>Chiroptera</taxon>
        <taxon>Yangochiroptera</taxon>
        <taxon>Molossidae</taxon>
        <taxon>Molossus</taxon>
    </lineage>
</organism>
<name>A0A7J8HD22_MOLMO</name>
<accession>A0A7J8HD22</accession>
<evidence type="ECO:0000313" key="1">
    <source>
        <dbReference type="EMBL" id="KAF6469835.1"/>
    </source>
</evidence>
<evidence type="ECO:0000313" key="2">
    <source>
        <dbReference type="Proteomes" id="UP000550707"/>
    </source>
</evidence>
<dbReference type="AlphaFoldDB" id="A0A7J8HD22"/>
<dbReference type="EMBL" id="JACASF010000007">
    <property type="protein sequence ID" value="KAF6469835.1"/>
    <property type="molecule type" value="Genomic_DNA"/>
</dbReference>
<gene>
    <name evidence="1" type="ORF">HJG59_011192</name>
</gene>
<proteinExistence type="predicted"/>
<dbReference type="Proteomes" id="UP000550707">
    <property type="component" value="Unassembled WGS sequence"/>
</dbReference>
<dbReference type="InParanoid" id="A0A7J8HD22"/>
<protein>
    <submittedName>
        <fullName evidence="1">Uncharacterized protein</fullName>
    </submittedName>
</protein>
<keyword evidence="2" id="KW-1185">Reference proteome</keyword>
<reference evidence="1 2" key="1">
    <citation type="journal article" date="2020" name="Nature">
        <title>Six reference-quality genomes reveal evolution of bat adaptations.</title>
        <authorList>
            <person name="Jebb D."/>
            <person name="Huang Z."/>
            <person name="Pippel M."/>
            <person name="Hughes G.M."/>
            <person name="Lavrichenko K."/>
            <person name="Devanna P."/>
            <person name="Winkler S."/>
            <person name="Jermiin L.S."/>
            <person name="Skirmuntt E.C."/>
            <person name="Katzourakis A."/>
            <person name="Burkitt-Gray L."/>
            <person name="Ray D.A."/>
            <person name="Sullivan K.A.M."/>
            <person name="Roscito J.G."/>
            <person name="Kirilenko B.M."/>
            <person name="Davalos L.M."/>
            <person name="Corthals A.P."/>
            <person name="Power M.L."/>
            <person name="Jones G."/>
            <person name="Ransome R.D."/>
            <person name="Dechmann D.K.N."/>
            <person name="Locatelli A.G."/>
            <person name="Puechmaille S.J."/>
            <person name="Fedrigo O."/>
            <person name="Jarvis E.D."/>
            <person name="Hiller M."/>
            <person name="Vernes S.C."/>
            <person name="Myers E.W."/>
            <person name="Teeling E.C."/>
        </authorList>
    </citation>
    <scope>NUCLEOTIDE SEQUENCE [LARGE SCALE GENOMIC DNA]</scope>
    <source>
        <strain evidence="1">MMolMol1</strain>
        <tissue evidence="1">Muscle</tissue>
    </source>
</reference>
<sequence length="258" mass="27687">MPAKLLACHVWEDQNVKLKNMARSGRRNVHLTSALASVSPSVLPSMDTSCYHPGGCVLSASQGSVVCSGDALRRVMETWNLEGAVWSSLPPQSRISPGSQGTRWGWGCLAFAPPASDIIACHPLKGAHVERGRNHIVSSRVYGASCTFKKAYPLGYEYVCMCVSACAFMPVCVCVCVCVCVSAPGVGRELRKVSGPMEGDFEMFLSFRYPCSSVHPAAAGHLLSMRSVAGATRGRLSVRKSGCSQAERGLDWTGARQW</sequence>
<comment type="caution">
    <text evidence="1">The sequence shown here is derived from an EMBL/GenBank/DDBJ whole genome shotgun (WGS) entry which is preliminary data.</text>
</comment>